<dbReference type="InterPro" id="IPR007795">
    <property type="entry name" value="T7SS_EccB"/>
</dbReference>
<comment type="subcellular location">
    <subcellularLocation>
        <location evidence="1">Cell membrane</location>
        <topology evidence="1">Single-pass membrane protein</topology>
    </subcellularLocation>
</comment>
<dbReference type="NCBIfam" id="TIGR03919">
    <property type="entry name" value="T7SS_EccB"/>
    <property type="match status" value="1"/>
</dbReference>
<dbReference type="GO" id="GO:0005576">
    <property type="term" value="C:extracellular region"/>
    <property type="evidence" value="ECO:0007669"/>
    <property type="project" value="TreeGrafter"/>
</dbReference>
<dbReference type="GO" id="GO:0016787">
    <property type="term" value="F:hydrolase activity"/>
    <property type="evidence" value="ECO:0007669"/>
    <property type="project" value="UniProtKB-KW"/>
</dbReference>
<dbReference type="PANTHER" id="PTHR40765">
    <property type="entry name" value="ESX-2 SECRETION SYSTEM ATPASE ECCB2"/>
    <property type="match status" value="1"/>
</dbReference>
<dbReference type="AlphaFoldDB" id="A0A7I9UYQ8"/>
<feature type="transmembrane region" description="Helical" evidence="10">
    <location>
        <begin position="44"/>
        <end position="64"/>
    </location>
</feature>
<evidence type="ECO:0000256" key="8">
    <source>
        <dbReference type="ARBA" id="ARBA00022989"/>
    </source>
</evidence>
<dbReference type="PANTHER" id="PTHR40765:SF2">
    <property type="entry name" value="ESX-2 SECRETION SYSTEM ATPASE ECCB2"/>
    <property type="match status" value="1"/>
</dbReference>
<evidence type="ECO:0000256" key="4">
    <source>
        <dbReference type="ARBA" id="ARBA00022692"/>
    </source>
</evidence>
<evidence type="ECO:0000313" key="11">
    <source>
        <dbReference type="EMBL" id="GED98324.1"/>
    </source>
</evidence>
<evidence type="ECO:0000256" key="7">
    <source>
        <dbReference type="ARBA" id="ARBA00022840"/>
    </source>
</evidence>
<keyword evidence="12" id="KW-1185">Reference proteome</keyword>
<keyword evidence="6" id="KW-0378">Hydrolase</keyword>
<dbReference type="EMBL" id="BJOU01000002">
    <property type="protein sequence ID" value="GED98324.1"/>
    <property type="molecule type" value="Genomic_DNA"/>
</dbReference>
<evidence type="ECO:0000256" key="9">
    <source>
        <dbReference type="ARBA" id="ARBA00023136"/>
    </source>
</evidence>
<evidence type="ECO:0008006" key="13">
    <source>
        <dbReference type="Google" id="ProtNLM"/>
    </source>
</evidence>
<dbReference type="OrthoDB" id="3847604at2"/>
<sequence length="466" mass="47968">MVRQLTTRAQVSGYRFLLHRAEHALVRRDARMLHDPMRAQRQSVTVGLVLALLVAAGAGVYGLIRPVGSVADAPIVASRSDGGLYVVVDHTAHPVLNLASARLIAQTPADPKAVSPAALRTLPRGPVLGIVGAPNAIGGAAAATWAVCDAARAHTETRRTAVVVTDGPSPSGIGPERGLFVLVGDTHYLVYRLGHGTAQRTVRARIDAGDARVRRVLGLDDAVPRHLSPALADAIEEVAPLTVPAVTGAGSPGVLGMAVGTVFAVPALEGRADHFVVLSRGVQPVSAVAAALLRMTDDAAPAVPVVAPGRAASAAVVRELPVEHFPQRVPRLVAALDAPVACQSWYRPPGAPAATTALWVGTAVPGGPPVAVVGADGTGPGVDEVRVAAGATHDVRVTGMDPRSSRRHGRFLVGDTGMRYAVADDEAARMLGLGEPGLAPWPILRLLPTGPDLSRAEALVAHGGFK</sequence>
<comment type="caution">
    <text evidence="11">The sequence shown here is derived from an EMBL/GenBank/DDBJ whole genome shotgun (WGS) entry which is preliminary data.</text>
</comment>
<reference evidence="12" key="1">
    <citation type="submission" date="2019-06" db="EMBL/GenBank/DDBJ databases">
        <title>Gordonia isolated from sludge of a wastewater treatment plant.</title>
        <authorList>
            <person name="Tamura T."/>
            <person name="Aoyama K."/>
            <person name="Kang Y."/>
            <person name="Saito S."/>
            <person name="Akiyama N."/>
            <person name="Yazawa K."/>
            <person name="Gonoi T."/>
            <person name="Mikami Y."/>
        </authorList>
    </citation>
    <scope>NUCLEOTIDE SEQUENCE [LARGE SCALE GENOMIC DNA]</scope>
    <source>
        <strain evidence="12">NBRC 107697</strain>
    </source>
</reference>
<dbReference type="Gene3D" id="2.40.50.910">
    <property type="entry name" value="Type VII secretion system EccB, repeat 3 domain"/>
    <property type="match status" value="1"/>
</dbReference>
<evidence type="ECO:0000256" key="5">
    <source>
        <dbReference type="ARBA" id="ARBA00022741"/>
    </source>
</evidence>
<organism evidence="11 12">
    <name type="scientific">Gordonia crocea</name>
    <dbReference type="NCBI Taxonomy" id="589162"/>
    <lineage>
        <taxon>Bacteria</taxon>
        <taxon>Bacillati</taxon>
        <taxon>Actinomycetota</taxon>
        <taxon>Actinomycetes</taxon>
        <taxon>Mycobacteriales</taxon>
        <taxon>Gordoniaceae</taxon>
        <taxon>Gordonia</taxon>
    </lineage>
</organism>
<evidence type="ECO:0000313" key="12">
    <source>
        <dbReference type="Proteomes" id="UP000444980"/>
    </source>
</evidence>
<keyword evidence="4 10" id="KW-0812">Transmembrane</keyword>
<dbReference type="RefSeq" id="WP_161927761.1">
    <property type="nucleotide sequence ID" value="NZ_BJOU01000002.1"/>
</dbReference>
<evidence type="ECO:0000256" key="6">
    <source>
        <dbReference type="ARBA" id="ARBA00022801"/>
    </source>
</evidence>
<keyword evidence="7" id="KW-0067">ATP-binding</keyword>
<evidence type="ECO:0000256" key="3">
    <source>
        <dbReference type="ARBA" id="ARBA00022475"/>
    </source>
</evidence>
<keyword evidence="9 10" id="KW-0472">Membrane</keyword>
<dbReference type="Pfam" id="PF05108">
    <property type="entry name" value="T7SS_ESX1_EccB"/>
    <property type="match status" value="1"/>
</dbReference>
<gene>
    <name evidence="11" type="ORF">nbrc107697_23630</name>
</gene>
<dbReference type="Proteomes" id="UP000444980">
    <property type="component" value="Unassembled WGS sequence"/>
</dbReference>
<dbReference type="InterPro" id="IPR044857">
    <property type="entry name" value="T7SS_EccB_R1"/>
</dbReference>
<evidence type="ECO:0000256" key="1">
    <source>
        <dbReference type="ARBA" id="ARBA00004162"/>
    </source>
</evidence>
<dbReference type="GO" id="GO:0005886">
    <property type="term" value="C:plasma membrane"/>
    <property type="evidence" value="ECO:0007669"/>
    <property type="project" value="UniProtKB-SubCell"/>
</dbReference>
<comment type="similarity">
    <text evidence="2">Belongs to the EccB family.</text>
</comment>
<evidence type="ECO:0000256" key="10">
    <source>
        <dbReference type="SAM" id="Phobius"/>
    </source>
</evidence>
<keyword evidence="8 10" id="KW-1133">Transmembrane helix</keyword>
<dbReference type="Gene3D" id="3.30.2390.20">
    <property type="entry name" value="Type VII secretion system EccB, repeat 1 domain"/>
    <property type="match status" value="1"/>
</dbReference>
<evidence type="ECO:0000256" key="2">
    <source>
        <dbReference type="ARBA" id="ARBA00008149"/>
    </source>
</evidence>
<keyword evidence="3" id="KW-1003">Cell membrane</keyword>
<proteinExistence type="inferred from homology"/>
<dbReference type="InterPro" id="IPR042485">
    <property type="entry name" value="T7SS_EccB_R3"/>
</dbReference>
<dbReference type="GO" id="GO:0005524">
    <property type="term" value="F:ATP binding"/>
    <property type="evidence" value="ECO:0007669"/>
    <property type="project" value="UniProtKB-KW"/>
</dbReference>
<keyword evidence="5" id="KW-0547">Nucleotide-binding</keyword>
<accession>A0A7I9UYQ8</accession>
<protein>
    <recommendedName>
        <fullName evidence="13">Type VII secretion protein EccB</fullName>
    </recommendedName>
</protein>
<name>A0A7I9UYQ8_9ACTN</name>